<dbReference type="CDD" id="cd06461">
    <property type="entry name" value="M2_ACE"/>
    <property type="match status" value="1"/>
</dbReference>
<feature type="non-terminal residue" evidence="14">
    <location>
        <position position="458"/>
    </location>
</feature>
<feature type="binding site" evidence="8">
    <location>
        <position position="320"/>
    </location>
    <ligand>
        <name>Zn(2+)</name>
        <dbReference type="ChEBI" id="CHEBI:29105"/>
        <label>1</label>
        <note>catalytic</note>
    </ligand>
</feature>
<dbReference type="AlphaFoldDB" id="A0A3S3NPJ9"/>
<dbReference type="GO" id="GO:0008237">
    <property type="term" value="F:metallopeptidase activity"/>
    <property type="evidence" value="ECO:0007669"/>
    <property type="project" value="UniProtKB-KW"/>
</dbReference>
<feature type="glycosylation site" description="N-linked (GlcNAc...) asparagine" evidence="10">
    <location>
        <position position="247"/>
    </location>
</feature>
<dbReference type="SUPFAM" id="SSF55486">
    <property type="entry name" value="Metalloproteases ('zincins'), catalytic domain"/>
    <property type="match status" value="1"/>
</dbReference>
<dbReference type="STRING" id="1965070.A0A3S3NPJ9"/>
<evidence type="ECO:0000256" key="5">
    <source>
        <dbReference type="PIRSR" id="PIRSR601548-1"/>
    </source>
</evidence>
<keyword evidence="13" id="KW-0121">Carboxypeptidase</keyword>
<evidence type="ECO:0000256" key="4">
    <source>
        <dbReference type="ARBA" id="ARBA00023180"/>
    </source>
</evidence>
<dbReference type="Proteomes" id="UP000285301">
    <property type="component" value="Unassembled WGS sequence"/>
</dbReference>
<comment type="cofactor">
    <cofactor evidence="13">
        <name>Zn(2+)</name>
        <dbReference type="ChEBI" id="CHEBI:29105"/>
    </cofactor>
    <text evidence="13">Binds 1 zinc ion per subunit.</text>
</comment>
<comment type="similarity">
    <text evidence="1 12 13">Belongs to the peptidase M2 family.</text>
</comment>
<feature type="non-terminal residue" evidence="14">
    <location>
        <position position="1"/>
    </location>
</feature>
<feature type="binding site" evidence="7">
    <location>
        <position position="155"/>
    </location>
    <ligand>
        <name>chloride</name>
        <dbReference type="ChEBI" id="CHEBI:17996"/>
        <label>1</label>
    </ligand>
</feature>
<dbReference type="InterPro" id="IPR001548">
    <property type="entry name" value="Peptidase_M2"/>
</dbReference>
<feature type="active site" description="Proton acceptor 2" evidence="6">
    <location>
        <position position="321"/>
    </location>
</feature>
<keyword evidence="13" id="KW-0645">Protease</keyword>
<keyword evidence="2" id="KW-0732">Signal</keyword>
<keyword evidence="8 13" id="KW-0862">Zinc</keyword>
<comment type="caution">
    <text evidence="14">The sequence shown here is derived from an EMBL/GenBank/DDBJ whole genome shotgun (WGS) entry which is preliminary data.</text>
</comment>
<keyword evidence="13" id="KW-0482">Metalloprotease</keyword>
<dbReference type="PANTHER" id="PTHR10514:SF45">
    <property type="entry name" value="ANGIOTENSIN-CONVERTING ENZYME"/>
    <property type="match status" value="1"/>
</dbReference>
<feature type="binding site" evidence="11">
    <location>
        <position position="320"/>
    </location>
    <ligand>
        <name>Zn(2+)</name>
        <dbReference type="ChEBI" id="CHEBI:29105"/>
        <label>2</label>
        <note>catalytic</note>
    </ligand>
</feature>
<accession>A0A3S3NPJ9</accession>
<dbReference type="EMBL" id="NCKU01006359">
    <property type="protein sequence ID" value="RWS03571.1"/>
    <property type="molecule type" value="Genomic_DNA"/>
</dbReference>
<dbReference type="PANTHER" id="PTHR10514">
    <property type="entry name" value="ANGIOTENSIN-CONVERTING ENZYME"/>
    <property type="match status" value="1"/>
</dbReference>
<evidence type="ECO:0000256" key="2">
    <source>
        <dbReference type="ARBA" id="ARBA00022729"/>
    </source>
</evidence>
<keyword evidence="4 10" id="KW-0325">Glycoprotein</keyword>
<evidence type="ECO:0000256" key="9">
    <source>
        <dbReference type="PIRSR" id="PIRSR601548-4"/>
    </source>
</evidence>
<feature type="binding site" evidence="11">
    <location>
        <position position="348"/>
    </location>
    <ligand>
        <name>Zn(2+)</name>
        <dbReference type="ChEBI" id="CHEBI:29105"/>
        <label>2</label>
        <note>catalytic</note>
    </ligand>
</feature>
<dbReference type="OrthoDB" id="10029630at2759"/>
<dbReference type="Pfam" id="PF01401">
    <property type="entry name" value="Peptidase_M2"/>
    <property type="match status" value="1"/>
</dbReference>
<feature type="active site" description="Proton donor 2" evidence="6">
    <location>
        <position position="450"/>
    </location>
</feature>
<name>A0A3S3NPJ9_9ACAR</name>
<sequence length="458" mass="53154">LEQSSEFARFQKEAWKNATSFAWKEFDDPLIRRWFKTLSILGKAALPADKLRELNEIIADMENVYSTAKICPFGSGQSSDKSSQTAQCNLVLDPDLTRVLAKSRNYNELLYLWKAWRDKTGAEIRRKYIRYVQLMNEAARLNGFNDMGEMWRESYESETLQLDLENLWLQLKPLYEHLHAYVRSKLIELYGSNKIKANGPIPAHVLGNMWAQSWRNLQDLLLPYPQKPSVDVTAAMLKKVTYQLFHNLTALDMFKTSEEFFTSLGLKPMTEQFWLNSILVKPKDREIVCHASAWDFCDGHDFRIKQCSEVNMRDLIVTHHEMGHIQYFQQYAKQPYVFREGANPGFHEAVGDVLALSVSTPSHLKKIGLLEEVADDEYGDLNFLMSLALDKIAFLPSGYLMDLWRWKIFDGEISFDQLNAKWWEYRFKYQGVCPAVRRSESDFDAGAKYHIAASVPYI</sequence>
<keyword evidence="8 13" id="KW-0479">Metal-binding</keyword>
<comment type="caution">
    <text evidence="12">Lacks conserved residue(s) required for the propagation of feature annotation.</text>
</comment>
<feature type="binding site" evidence="8">
    <location>
        <position position="348"/>
    </location>
    <ligand>
        <name>Zn(2+)</name>
        <dbReference type="ChEBI" id="CHEBI:29105"/>
        <label>1</label>
        <note>catalytic</note>
    </ligand>
</feature>
<feature type="binding site" evidence="8">
    <location>
        <position position="324"/>
    </location>
    <ligand>
        <name>Zn(2+)</name>
        <dbReference type="ChEBI" id="CHEBI:29105"/>
        <label>1</label>
        <note>catalytic</note>
    </ligand>
</feature>
<evidence type="ECO:0000256" key="10">
    <source>
        <dbReference type="PIRSR" id="PIRSR601548-5"/>
    </source>
</evidence>
<feature type="disulfide bond" evidence="9 12">
    <location>
        <begin position="289"/>
        <end position="307"/>
    </location>
</feature>
<dbReference type="GO" id="GO:0008241">
    <property type="term" value="F:peptidyl-dipeptidase activity"/>
    <property type="evidence" value="ECO:0007669"/>
    <property type="project" value="InterPro"/>
</dbReference>
<protein>
    <recommendedName>
        <fullName evidence="13">Angiotensin-converting enzyme</fullName>
        <ecNumber evidence="13">3.4.-.-</ecNumber>
    </recommendedName>
</protein>
<gene>
    <name evidence="14" type="ORF">B4U79_07093</name>
</gene>
<dbReference type="GO" id="GO:0006508">
    <property type="term" value="P:proteolysis"/>
    <property type="evidence" value="ECO:0007669"/>
    <property type="project" value="UniProtKB-KW"/>
</dbReference>
<evidence type="ECO:0000256" key="6">
    <source>
        <dbReference type="PIRSR" id="PIRSR601548-11"/>
    </source>
</evidence>
<keyword evidence="3 9" id="KW-1015">Disulfide bond</keyword>
<evidence type="ECO:0000313" key="15">
    <source>
        <dbReference type="Proteomes" id="UP000285301"/>
    </source>
</evidence>
<dbReference type="EC" id="3.4.-.-" evidence="13"/>
<keyword evidence="13" id="KW-0378">Hydrolase</keyword>
<feature type="active site" description="Proton donor 1" evidence="5">
    <location>
        <position position="450"/>
    </location>
</feature>
<dbReference type="GO" id="GO:0046872">
    <property type="term" value="F:metal ion binding"/>
    <property type="evidence" value="ECO:0007669"/>
    <property type="project" value="UniProtKB-KW"/>
</dbReference>
<proteinExistence type="inferred from homology"/>
<evidence type="ECO:0000256" key="8">
    <source>
        <dbReference type="PIRSR" id="PIRSR601548-3"/>
    </source>
</evidence>
<dbReference type="PROSITE" id="PS52011">
    <property type="entry name" value="PEPTIDASE_M2"/>
    <property type="match status" value="1"/>
</dbReference>
<feature type="active site" description="Proton acceptor 1" evidence="5">
    <location>
        <position position="321"/>
    </location>
</feature>
<keyword evidence="15" id="KW-1185">Reference proteome</keyword>
<dbReference type="GO" id="GO:0005886">
    <property type="term" value="C:plasma membrane"/>
    <property type="evidence" value="ECO:0007669"/>
    <property type="project" value="TreeGrafter"/>
</dbReference>
<evidence type="ECO:0000256" key="7">
    <source>
        <dbReference type="PIRSR" id="PIRSR601548-2"/>
    </source>
</evidence>
<evidence type="ECO:0000256" key="1">
    <source>
        <dbReference type="ARBA" id="ARBA00008139"/>
    </source>
</evidence>
<feature type="binding site" evidence="11">
    <location>
        <position position="324"/>
    </location>
    <ligand>
        <name>Zn(2+)</name>
        <dbReference type="ChEBI" id="CHEBI:29105"/>
        <label>2</label>
        <note>catalytic</note>
    </ligand>
</feature>
<reference evidence="14 15" key="1">
    <citation type="journal article" date="2018" name="Gigascience">
        <title>Genomes of trombidid mites reveal novel predicted allergens and laterally-transferred genes associated with secondary metabolism.</title>
        <authorList>
            <person name="Dong X."/>
            <person name="Chaisiri K."/>
            <person name="Xia D."/>
            <person name="Armstrong S.D."/>
            <person name="Fang Y."/>
            <person name="Donnelly M.J."/>
            <person name="Kadowaki T."/>
            <person name="McGarry J.W."/>
            <person name="Darby A.C."/>
            <person name="Makepeace B.L."/>
        </authorList>
    </citation>
    <scope>NUCLEOTIDE SEQUENCE [LARGE SCALE GENOMIC DNA]</scope>
    <source>
        <strain evidence="14">UoL-WK</strain>
    </source>
</reference>
<dbReference type="PRINTS" id="PR00791">
    <property type="entry name" value="PEPDIPTASEA"/>
</dbReference>
<evidence type="ECO:0000313" key="14">
    <source>
        <dbReference type="EMBL" id="RWS03571.1"/>
    </source>
</evidence>
<evidence type="ECO:0000256" key="11">
    <source>
        <dbReference type="PIRSR" id="PIRSR601548-8"/>
    </source>
</evidence>
<evidence type="ECO:0000256" key="3">
    <source>
        <dbReference type="ARBA" id="ARBA00023157"/>
    </source>
</evidence>
<evidence type="ECO:0000256" key="13">
    <source>
        <dbReference type="RuleBase" id="RU361144"/>
    </source>
</evidence>
<evidence type="ECO:0000256" key="12">
    <source>
        <dbReference type="PROSITE-ProRule" id="PRU01355"/>
    </source>
</evidence>
<feature type="disulfide bond" evidence="9">
    <location>
        <begin position="71"/>
        <end position="88"/>
    </location>
</feature>
<dbReference type="Gene3D" id="1.10.1370.30">
    <property type="match status" value="1"/>
</dbReference>
<dbReference type="GO" id="GO:0004180">
    <property type="term" value="F:carboxypeptidase activity"/>
    <property type="evidence" value="ECO:0007669"/>
    <property type="project" value="UniProtKB-KW"/>
</dbReference>
<organism evidence="14 15">
    <name type="scientific">Dinothrombium tinctorium</name>
    <dbReference type="NCBI Taxonomy" id="1965070"/>
    <lineage>
        <taxon>Eukaryota</taxon>
        <taxon>Metazoa</taxon>
        <taxon>Ecdysozoa</taxon>
        <taxon>Arthropoda</taxon>
        <taxon>Chelicerata</taxon>
        <taxon>Arachnida</taxon>
        <taxon>Acari</taxon>
        <taxon>Acariformes</taxon>
        <taxon>Trombidiformes</taxon>
        <taxon>Prostigmata</taxon>
        <taxon>Anystina</taxon>
        <taxon>Parasitengona</taxon>
        <taxon>Trombidioidea</taxon>
        <taxon>Trombidiidae</taxon>
        <taxon>Dinothrombium</taxon>
    </lineage>
</organism>